<dbReference type="InterPro" id="IPR003870">
    <property type="entry name" value="DUF222"/>
</dbReference>
<evidence type="ECO:0000313" key="3">
    <source>
        <dbReference type="EMBL" id="QDY66778.1"/>
    </source>
</evidence>
<gene>
    <name evidence="3" type="ORF">FQA45_10850</name>
    <name evidence="4" type="ORF">NUH22_16715</name>
</gene>
<proteinExistence type="predicted"/>
<dbReference type="KEGG" id="gar:AOZ07_17075"/>
<dbReference type="Pfam" id="PF02720">
    <property type="entry name" value="DUF222"/>
    <property type="match status" value="1"/>
</dbReference>
<protein>
    <submittedName>
        <fullName evidence="3">DUF222 domain-containing protein</fullName>
    </submittedName>
    <submittedName>
        <fullName evidence="4">HNH endonuclease</fullName>
    </submittedName>
</protein>
<evidence type="ECO:0000259" key="2">
    <source>
        <dbReference type="SMART" id="SM00507"/>
    </source>
</evidence>
<dbReference type="Proteomes" id="UP000320717">
    <property type="component" value="Chromosome"/>
</dbReference>
<dbReference type="CDD" id="cd00085">
    <property type="entry name" value="HNHc"/>
    <property type="match status" value="1"/>
</dbReference>
<dbReference type="RefSeq" id="WP_060703077.1">
    <property type="nucleotide sequence ID" value="NZ_CP012750.1"/>
</dbReference>
<dbReference type="EMBL" id="CP102487">
    <property type="protein sequence ID" value="UUX58911.1"/>
    <property type="molecule type" value="Genomic_DNA"/>
</dbReference>
<sequence length="548" mass="60226">MTNLYFAPGDDDEHRLPLDPPGTRGESQSNSFFADHIEHQMFYGPMKKLADELFSAGPLTDPGEGLVRLQKIQKMYSMLDAASSVIMADSVELVAQVVAEDAVAKPYLESEQERRERLSANYYAVDRASDQIITSNFIAEAAIALRVTSEKARARMFTAKGLRHVCPRTLLALAAGQITPSAARSIVKNSQDLSTEQIELMEHQLLPVAATASDDTISQRARRFHDRSSPEAASARHEKAADARKVTSWDMDDGMGAIKLVAPIVNVRSILNTLDYEASQHKDPEDARTKAQLMADIFCDALINGWPTTNGTPLKPRVVVTIPALQMVANPKYAMADLEGYGPIPMGTAMQVAKDAPSIIPMLTDPFSGAVMDVGRKRYKPTRVLKEFLRARDQHCCYPGCRRTADNSEVDHVEAWETGGHTNRENTELLCKQHQMFKHALGWRVTNRPDGSKCWRTPHGLNSLVIPGSVENVERFEHVHNRCPERRVASPADLRRVLGIPDLGDGDLSIRVERPAIIDGNTEAAGSGLDHPGQGAAPDERPAGMQGS</sequence>
<feature type="region of interest" description="Disordered" evidence="1">
    <location>
        <begin position="7"/>
        <end position="29"/>
    </location>
</feature>
<dbReference type="EMBL" id="CP042260">
    <property type="protein sequence ID" value="QDY66778.1"/>
    <property type="molecule type" value="Genomic_DNA"/>
</dbReference>
<feature type="compositionally biased region" description="Basic and acidic residues" evidence="1">
    <location>
        <begin position="226"/>
        <end position="244"/>
    </location>
</feature>
<dbReference type="Gene3D" id="1.10.30.50">
    <property type="match status" value="1"/>
</dbReference>
<dbReference type="Proteomes" id="UP001060018">
    <property type="component" value="Chromosome"/>
</dbReference>
<dbReference type="AlphaFoldDB" id="A0A5B8IQV1"/>
<accession>A0A5B8IQV1</accession>
<feature type="domain" description="HNH nuclease" evidence="2">
    <location>
        <begin position="384"/>
        <end position="436"/>
    </location>
</feature>
<name>A0A5B8IQV1_9MICC</name>
<dbReference type="GO" id="GO:0004519">
    <property type="term" value="F:endonuclease activity"/>
    <property type="evidence" value="ECO:0007669"/>
    <property type="project" value="UniProtKB-KW"/>
</dbReference>
<evidence type="ECO:0000313" key="4">
    <source>
        <dbReference type="EMBL" id="UUX58911.1"/>
    </source>
</evidence>
<reference evidence="3 5" key="1">
    <citation type="submission" date="2019-07" db="EMBL/GenBank/DDBJ databases">
        <title>Complete Genome Sequence of drought tolerant Plant Growth-Promoting Rhizobacterium Glutamicibacter halophytocola DR408.</title>
        <authorList>
            <person name="Nishu S.D."/>
            <person name="Lee T.K."/>
        </authorList>
    </citation>
    <scope>NUCLEOTIDE SEQUENCE [LARGE SCALE GENOMIC DNA]</scope>
    <source>
        <strain evidence="3 5">DR408</strain>
    </source>
</reference>
<keyword evidence="4" id="KW-0378">Hydrolase</keyword>
<feature type="region of interest" description="Disordered" evidence="1">
    <location>
        <begin position="222"/>
        <end position="244"/>
    </location>
</feature>
<keyword evidence="4" id="KW-0255">Endonuclease</keyword>
<evidence type="ECO:0000313" key="6">
    <source>
        <dbReference type="Proteomes" id="UP001060018"/>
    </source>
</evidence>
<organism evidence="4 6">
    <name type="scientific">Glutamicibacter halophytocola</name>
    <dbReference type="NCBI Taxonomy" id="1933880"/>
    <lineage>
        <taxon>Bacteria</taxon>
        <taxon>Bacillati</taxon>
        <taxon>Actinomycetota</taxon>
        <taxon>Actinomycetes</taxon>
        <taxon>Micrococcales</taxon>
        <taxon>Micrococcaceae</taxon>
        <taxon>Glutamicibacter</taxon>
    </lineage>
</organism>
<feature type="region of interest" description="Disordered" evidence="1">
    <location>
        <begin position="521"/>
        <end position="548"/>
    </location>
</feature>
<dbReference type="InterPro" id="IPR003615">
    <property type="entry name" value="HNH_nuc"/>
</dbReference>
<dbReference type="OrthoDB" id="5197219at2"/>
<evidence type="ECO:0000313" key="5">
    <source>
        <dbReference type="Proteomes" id="UP000320717"/>
    </source>
</evidence>
<keyword evidence="5" id="KW-1185">Reference proteome</keyword>
<keyword evidence="4" id="KW-0540">Nuclease</keyword>
<dbReference type="SMART" id="SM00507">
    <property type="entry name" value="HNHc"/>
    <property type="match status" value="1"/>
</dbReference>
<reference evidence="4" key="2">
    <citation type="journal article" date="2022" name="Pest Manag. Sci.">
        <title>Glutamicibacter halophytocola-mediated host fitness of potato tuber moth on Solanaceae crops.</title>
        <authorList>
            <person name="Wang W."/>
            <person name="Xiao G."/>
            <person name="Du G."/>
            <person name="Chang L."/>
            <person name="Yang Y."/>
            <person name="Ye J."/>
            <person name="Chen B."/>
        </authorList>
    </citation>
    <scope>NUCLEOTIDE SEQUENCE</scope>
    <source>
        <strain evidence="4">S2</strain>
    </source>
</reference>
<evidence type="ECO:0000256" key="1">
    <source>
        <dbReference type="SAM" id="MobiDB-lite"/>
    </source>
</evidence>